<dbReference type="Proteomes" id="UP001379444">
    <property type="component" value="Chromosome"/>
</dbReference>
<evidence type="ECO:0000313" key="2">
    <source>
        <dbReference type="EMBL" id="WWO37694.1"/>
    </source>
</evidence>
<feature type="compositionally biased region" description="Acidic residues" evidence="1">
    <location>
        <begin position="326"/>
        <end position="335"/>
    </location>
</feature>
<name>A0ABZ2G7E2_9GAMM</name>
<dbReference type="EMBL" id="CP125967">
    <property type="protein sequence ID" value="WWO37694.1"/>
    <property type="molecule type" value="Genomic_DNA"/>
</dbReference>
<keyword evidence="3" id="KW-1185">Reference proteome</keyword>
<protein>
    <submittedName>
        <fullName evidence="2">Uncharacterized protein</fullName>
    </submittedName>
</protein>
<accession>A0ABZ2G7E2</accession>
<reference evidence="2 3" key="1">
    <citation type="journal article" date="2024" name="Front. Plant Sci.">
        <title>Comprehensive phenomic and genomic studies of the species, Pectobacterium cacticida and proposal for reclassification as Alcorniella cacticida comb. nov.</title>
        <authorList>
            <person name="Jonca J."/>
            <person name="Pirhonen M."/>
            <person name="Waleron M.M."/>
            <person name="Gawor J."/>
            <person name="Mrozik A."/>
            <person name="Smoktunowicz M."/>
            <person name="Waleron K."/>
            <person name="Waleron M."/>
        </authorList>
    </citation>
    <scope>NUCLEOTIDE SEQUENCE [LARGE SCALE GENOMIC DNA]</scope>
    <source>
        <strain evidence="2 3">DPMP6</strain>
    </source>
</reference>
<feature type="region of interest" description="Disordered" evidence="1">
    <location>
        <begin position="282"/>
        <end position="335"/>
    </location>
</feature>
<dbReference type="RefSeq" id="WP_264498243.1">
    <property type="nucleotide sequence ID" value="NZ_CP109947.1"/>
</dbReference>
<sequence length="335" mass="38519">MTTNNRFQCPELLTQESLDELSFIIETVCEKGEFFWKGEEPRISNCHLKVRKLNDGALIISTTEPDELRTWFRDLWYPLHRAAIENDVERYRNAEIVLLQNDLQDLIDLLAREKEGKVRGTGFGHLSVGRNYWISFISIIYGKKDDKFLREPFRIAGHLRQHFSSALVLHRFGKEAVFNDAYQSKQLTSLNQFQHPLLLLQWIYSDDEAALDQWVELMLSEVQPSVFSADVLRYIASLFSHVLKSASSEYGWPLAMTSIQWEPVVLSLPERQYASTPDMDHIQDEMASPQNSHAVLPNSGRNEPEKSSGLDVLDPQCPVQSTHPDAEEETDDPIQ</sequence>
<gene>
    <name evidence="2" type="ORF">QNA12_14230</name>
</gene>
<evidence type="ECO:0000313" key="3">
    <source>
        <dbReference type="Proteomes" id="UP001379444"/>
    </source>
</evidence>
<organism evidence="2 3">
    <name type="scientific">Pectobacterium cacticida</name>
    <dbReference type="NCBI Taxonomy" id="69221"/>
    <lineage>
        <taxon>Bacteria</taxon>
        <taxon>Pseudomonadati</taxon>
        <taxon>Pseudomonadota</taxon>
        <taxon>Gammaproteobacteria</taxon>
        <taxon>Enterobacterales</taxon>
        <taxon>Pectobacteriaceae</taxon>
        <taxon>Pectobacterium</taxon>
    </lineage>
</organism>
<proteinExistence type="predicted"/>
<evidence type="ECO:0000256" key="1">
    <source>
        <dbReference type="SAM" id="MobiDB-lite"/>
    </source>
</evidence>